<gene>
    <name evidence="2" type="ORF">ABLO99_00430</name>
</gene>
<reference evidence="2" key="1">
    <citation type="submission" date="2024-06" db="EMBL/GenBank/DDBJ databases">
        <authorList>
            <person name="Dussert Y."/>
            <person name="Peccoud J."/>
            <person name="Pigeault R."/>
        </authorList>
    </citation>
    <scope>NUCLEOTIDE SEQUENCE</scope>
    <source>
        <strain evidence="2">WArc</strain>
    </source>
</reference>
<protein>
    <submittedName>
        <fullName evidence="2">Uncharacterized protein</fullName>
    </submittedName>
</protein>
<keyword evidence="1" id="KW-0175">Coiled coil</keyword>
<feature type="coiled-coil region" evidence="1">
    <location>
        <begin position="236"/>
        <end position="286"/>
    </location>
</feature>
<sequence>MEFLSYSSEQLKQYFLALSNEEKITNYRRLLKEAKILLEKESSDINQLKKLSNAAVAIEETTEQELLKEFNDDHPLREVNVIVYPKKDDSEVNYLFSLSDSSELYDVKEDREKALYQAIKSSDIEIIKHLLIIVLPDNAKKVRKLNSNYLKELETFLSKGYKELEKNLSKDMKNYLEKKIRFVSFLCDFKYQENPIESFASQADVDYQIDKFLLSLIAENTKEKELLSKINEMMELLEKHERFDELEYKVRRLKSELEGGKSKYLAEIMGASIKEREREMREIEEKYIRPRNLINERNDLLKQTLAFKRYIH</sequence>
<dbReference type="AlphaFoldDB" id="A0AAU7Q2F4"/>
<proteinExistence type="predicted"/>
<evidence type="ECO:0000313" key="2">
    <source>
        <dbReference type="EMBL" id="XBS67215.1"/>
    </source>
</evidence>
<dbReference type="RefSeq" id="WP_349967749.1">
    <property type="nucleotide sequence ID" value="NZ_CP157942.1"/>
</dbReference>
<dbReference type="EMBL" id="CP157942">
    <property type="protein sequence ID" value="XBS67215.1"/>
    <property type="molecule type" value="Genomic_DNA"/>
</dbReference>
<evidence type="ECO:0000256" key="1">
    <source>
        <dbReference type="SAM" id="Coils"/>
    </source>
</evidence>
<organism evidence="2">
    <name type="scientific">Wolbachia endosymbiont of Armadillidium arcangelii</name>
    <dbReference type="NCBI Taxonomy" id="3158571"/>
    <lineage>
        <taxon>Bacteria</taxon>
        <taxon>Pseudomonadati</taxon>
        <taxon>Pseudomonadota</taxon>
        <taxon>Alphaproteobacteria</taxon>
        <taxon>Rickettsiales</taxon>
        <taxon>Anaplasmataceae</taxon>
        <taxon>Wolbachieae</taxon>
        <taxon>Wolbachia</taxon>
    </lineage>
</organism>
<accession>A0AAU7Q2F4</accession>
<name>A0AAU7Q2F4_9RICK</name>